<evidence type="ECO:0000313" key="6">
    <source>
        <dbReference type="EMBL" id="MFC6010678.1"/>
    </source>
</evidence>
<gene>
    <name evidence="6" type="ORF">ACFP3H_06405</name>
</gene>
<dbReference type="PRINTS" id="PR00035">
    <property type="entry name" value="HTHGNTR"/>
</dbReference>
<dbReference type="Gene3D" id="1.10.10.10">
    <property type="entry name" value="Winged helix-like DNA-binding domain superfamily/Winged helix DNA-binding domain"/>
    <property type="match status" value="1"/>
</dbReference>
<dbReference type="Proteomes" id="UP001596223">
    <property type="component" value="Unassembled WGS sequence"/>
</dbReference>
<dbReference type="EMBL" id="JBHSQN010000002">
    <property type="protein sequence ID" value="MFC6010678.1"/>
    <property type="molecule type" value="Genomic_DNA"/>
</dbReference>
<keyword evidence="3" id="KW-0804">Transcription</keyword>
<evidence type="ECO:0000256" key="4">
    <source>
        <dbReference type="SAM" id="MobiDB-lite"/>
    </source>
</evidence>
<evidence type="ECO:0000256" key="3">
    <source>
        <dbReference type="ARBA" id="ARBA00023163"/>
    </source>
</evidence>
<dbReference type="SMART" id="SM00345">
    <property type="entry name" value="HTH_GNTR"/>
    <property type="match status" value="1"/>
</dbReference>
<dbReference type="PANTHER" id="PTHR44846:SF17">
    <property type="entry name" value="GNTR-FAMILY TRANSCRIPTIONAL REGULATOR"/>
    <property type="match status" value="1"/>
</dbReference>
<dbReference type="InterPro" id="IPR036388">
    <property type="entry name" value="WH-like_DNA-bd_sf"/>
</dbReference>
<sequence>MQVSEKSELPEPTPIRGQRADRARRVADILRHQILAGAVTGTVPGEQELAAEHNTSRNTVREALTLLRDEGLIDRAPKVGTRVSARKFDHGLDALLGLQETLKGHGTVRNEVRAATTITAPPAVARRLDLDPGDEVVYIERLRFLADLPLSLDLTYLAPDIGVELLTHDLETTDVFVLLEQITGRSLGAAELALEAVAADPHTATTLDTPAGAPLLMLERLTHLDDGRPVDLEYIRMRGDRITMRGSLTRSAPEWKVL</sequence>
<keyword evidence="7" id="KW-1185">Reference proteome</keyword>
<dbReference type="PROSITE" id="PS50949">
    <property type="entry name" value="HTH_GNTR"/>
    <property type="match status" value="1"/>
</dbReference>
<accession>A0ABW1JPW4</accession>
<dbReference type="SMART" id="SM00866">
    <property type="entry name" value="UTRA"/>
    <property type="match status" value="1"/>
</dbReference>
<keyword evidence="1" id="KW-0805">Transcription regulation</keyword>
<name>A0ABW1JPW4_9NOCA</name>
<dbReference type="CDD" id="cd07377">
    <property type="entry name" value="WHTH_GntR"/>
    <property type="match status" value="1"/>
</dbReference>
<comment type="caution">
    <text evidence="6">The sequence shown here is derived from an EMBL/GenBank/DDBJ whole genome shotgun (WGS) entry which is preliminary data.</text>
</comment>
<dbReference type="InterPro" id="IPR028978">
    <property type="entry name" value="Chorismate_lyase_/UTRA_dom_sf"/>
</dbReference>
<reference evidence="7" key="1">
    <citation type="journal article" date="2019" name="Int. J. Syst. Evol. Microbiol.">
        <title>The Global Catalogue of Microorganisms (GCM) 10K type strain sequencing project: providing services to taxonomists for standard genome sequencing and annotation.</title>
        <authorList>
            <consortium name="The Broad Institute Genomics Platform"/>
            <consortium name="The Broad Institute Genome Sequencing Center for Infectious Disease"/>
            <person name="Wu L."/>
            <person name="Ma J."/>
        </authorList>
    </citation>
    <scope>NUCLEOTIDE SEQUENCE [LARGE SCALE GENOMIC DNA]</scope>
    <source>
        <strain evidence="7">CCUG 36956</strain>
    </source>
</reference>
<organism evidence="6 7">
    <name type="scientific">Nocardia lasii</name>
    <dbReference type="NCBI Taxonomy" id="1616107"/>
    <lineage>
        <taxon>Bacteria</taxon>
        <taxon>Bacillati</taxon>
        <taxon>Actinomycetota</taxon>
        <taxon>Actinomycetes</taxon>
        <taxon>Mycobacteriales</taxon>
        <taxon>Nocardiaceae</taxon>
        <taxon>Nocardia</taxon>
    </lineage>
</organism>
<feature type="region of interest" description="Disordered" evidence="4">
    <location>
        <begin position="1"/>
        <end position="21"/>
    </location>
</feature>
<dbReference type="SUPFAM" id="SSF64288">
    <property type="entry name" value="Chorismate lyase-like"/>
    <property type="match status" value="1"/>
</dbReference>
<evidence type="ECO:0000259" key="5">
    <source>
        <dbReference type="PROSITE" id="PS50949"/>
    </source>
</evidence>
<dbReference type="InterPro" id="IPR050679">
    <property type="entry name" value="Bact_HTH_transcr_reg"/>
</dbReference>
<proteinExistence type="predicted"/>
<dbReference type="InterPro" id="IPR036390">
    <property type="entry name" value="WH_DNA-bd_sf"/>
</dbReference>
<evidence type="ECO:0000256" key="1">
    <source>
        <dbReference type="ARBA" id="ARBA00023015"/>
    </source>
</evidence>
<dbReference type="Pfam" id="PF00392">
    <property type="entry name" value="GntR"/>
    <property type="match status" value="1"/>
</dbReference>
<dbReference type="SUPFAM" id="SSF46785">
    <property type="entry name" value="Winged helix' DNA-binding domain"/>
    <property type="match status" value="1"/>
</dbReference>
<dbReference type="Gene3D" id="3.40.1410.10">
    <property type="entry name" value="Chorismate lyase-like"/>
    <property type="match status" value="1"/>
</dbReference>
<dbReference type="PANTHER" id="PTHR44846">
    <property type="entry name" value="MANNOSYL-D-GLYCERATE TRANSPORT/METABOLISM SYSTEM REPRESSOR MNGR-RELATED"/>
    <property type="match status" value="1"/>
</dbReference>
<dbReference type="Pfam" id="PF07702">
    <property type="entry name" value="UTRA"/>
    <property type="match status" value="1"/>
</dbReference>
<dbReference type="RefSeq" id="WP_378600917.1">
    <property type="nucleotide sequence ID" value="NZ_JBHSQN010000002.1"/>
</dbReference>
<protein>
    <submittedName>
        <fullName evidence="6">GntR family transcriptional regulator</fullName>
    </submittedName>
</protein>
<evidence type="ECO:0000256" key="2">
    <source>
        <dbReference type="ARBA" id="ARBA00023125"/>
    </source>
</evidence>
<keyword evidence="2" id="KW-0238">DNA-binding</keyword>
<evidence type="ECO:0000313" key="7">
    <source>
        <dbReference type="Proteomes" id="UP001596223"/>
    </source>
</evidence>
<dbReference type="InterPro" id="IPR000524">
    <property type="entry name" value="Tscrpt_reg_HTH_GntR"/>
</dbReference>
<feature type="domain" description="HTH gntR-type" evidence="5">
    <location>
        <begin position="20"/>
        <end position="86"/>
    </location>
</feature>
<dbReference type="InterPro" id="IPR011663">
    <property type="entry name" value="UTRA"/>
</dbReference>